<proteinExistence type="predicted"/>
<feature type="transmembrane region" description="Helical" evidence="1">
    <location>
        <begin position="89"/>
        <end position="108"/>
    </location>
</feature>
<sequence>MKRIQWGRGVRSGLITSWELGKVIFPVTLLVSILQHTPVIDWFVRGLTPIMSWIGLPGEAAIPLVLGNLLNLYAGIGAILSLDLTVKQVFILALMLSFSHNLLVESAVCRRVGISVFLVMGVRISLALLAAVLVQWSWNGGGEAAAYGLIPNSPSAPQGGWETVWAASETAVMGVLQMAIVVFPLMIGIQILKDLRWLDRFADWMKPVLLPLRVDPRGSVIMAGGLLFGLAMGAGVIIEQAREKRFTRREMTVMVLFLAACHAVVEDTVIFIPLGINVLPLLLIRFGVAVLLTLLLAWFWPGSKPVDRRVAAGGDCA</sequence>
<organism evidence="3 4">
    <name type="scientific">Kroppenstedtia eburnea</name>
    <dbReference type="NCBI Taxonomy" id="714067"/>
    <lineage>
        <taxon>Bacteria</taxon>
        <taxon>Bacillati</taxon>
        <taxon>Bacillota</taxon>
        <taxon>Bacilli</taxon>
        <taxon>Bacillales</taxon>
        <taxon>Thermoactinomycetaceae</taxon>
        <taxon>Kroppenstedtia</taxon>
    </lineage>
</organism>
<feature type="transmembrane region" description="Helical" evidence="1">
    <location>
        <begin position="60"/>
        <end position="82"/>
    </location>
</feature>
<feature type="transmembrane region" description="Helical" evidence="1">
    <location>
        <begin position="171"/>
        <end position="192"/>
    </location>
</feature>
<keyword evidence="1" id="KW-0472">Membrane</keyword>
<feature type="transmembrane region" description="Helical" evidence="1">
    <location>
        <begin position="253"/>
        <end position="276"/>
    </location>
</feature>
<evidence type="ECO:0000313" key="4">
    <source>
        <dbReference type="Proteomes" id="UP000186795"/>
    </source>
</evidence>
<feature type="transmembrane region" description="Helical" evidence="1">
    <location>
        <begin position="114"/>
        <end position="134"/>
    </location>
</feature>
<dbReference type="RefSeq" id="WP_009710337.1">
    <property type="nucleotide sequence ID" value="NZ_CP048103.1"/>
</dbReference>
<evidence type="ECO:0000313" key="3">
    <source>
        <dbReference type="EMBL" id="SIS53261.1"/>
    </source>
</evidence>
<accession>A0A1N7JVG5</accession>
<dbReference type="Proteomes" id="UP000186795">
    <property type="component" value="Unassembled WGS sequence"/>
</dbReference>
<protein>
    <submittedName>
        <fullName evidence="3">Nucleoside recognition</fullName>
    </submittedName>
</protein>
<evidence type="ECO:0000259" key="2">
    <source>
        <dbReference type="Pfam" id="PF07670"/>
    </source>
</evidence>
<dbReference type="AlphaFoldDB" id="A0A1N7JVG5"/>
<keyword evidence="4" id="KW-1185">Reference proteome</keyword>
<feature type="transmembrane region" description="Helical" evidence="1">
    <location>
        <begin position="20"/>
        <end position="40"/>
    </location>
</feature>
<feature type="domain" description="Nucleoside transporter/FeoB GTPase Gate" evidence="2">
    <location>
        <begin position="18"/>
        <end position="100"/>
    </location>
</feature>
<name>A0A1N7JVG5_9BACL</name>
<keyword evidence="1" id="KW-1133">Transmembrane helix</keyword>
<keyword evidence="1" id="KW-0812">Transmembrane</keyword>
<feature type="transmembrane region" description="Helical" evidence="1">
    <location>
        <begin position="220"/>
        <end position="241"/>
    </location>
</feature>
<evidence type="ECO:0000256" key="1">
    <source>
        <dbReference type="SAM" id="Phobius"/>
    </source>
</evidence>
<dbReference type="Pfam" id="PF07670">
    <property type="entry name" value="Gate"/>
    <property type="match status" value="2"/>
</dbReference>
<dbReference type="InterPro" id="IPR011642">
    <property type="entry name" value="Gate_dom"/>
</dbReference>
<reference evidence="4" key="1">
    <citation type="submission" date="2017-01" db="EMBL/GenBank/DDBJ databases">
        <authorList>
            <person name="Varghese N."/>
            <person name="Submissions S."/>
        </authorList>
    </citation>
    <scope>NUCLEOTIDE SEQUENCE [LARGE SCALE GENOMIC DNA]</scope>
    <source>
        <strain evidence="4">DSM 45196</strain>
    </source>
</reference>
<feature type="transmembrane region" description="Helical" evidence="1">
    <location>
        <begin position="282"/>
        <end position="300"/>
    </location>
</feature>
<dbReference type="EMBL" id="FTOD01000002">
    <property type="protein sequence ID" value="SIS53261.1"/>
    <property type="molecule type" value="Genomic_DNA"/>
</dbReference>
<feature type="domain" description="Nucleoside transporter/FeoB GTPase Gate" evidence="2">
    <location>
        <begin position="176"/>
        <end position="265"/>
    </location>
</feature>
<gene>
    <name evidence="3" type="ORF">SAMN05421790_102315</name>
</gene>